<sequence length="290" mass="31146">METVKLIIQNKQAGLFHSSVVLVGRCTEQPHRIKATYPPHVHGPPAPTRIGLWLCNNTHLAIISSISGGRGGEWPREKQPQLRGTVCSSSSGPSSGGALTNHSARVILILSDFVFPPKRVSPDDFNANGDVLVPPPVMCSVPRSFFPPSLAHCALLLRAQSNKLLQRAPTPDSSISPVAHLKIVCHSARSCSHWLTPQMFIIVFVALIDRLCESCQRREDAQQPQVSVRSGAILPPAAGSEPCSLCALWLPEVSVNVERSEGVVARGSARLNGLESAPQHAAGYYLSLGT</sequence>
<evidence type="ECO:0000313" key="3">
    <source>
        <dbReference type="Proteomes" id="UP001153269"/>
    </source>
</evidence>
<comment type="caution">
    <text evidence="2">The sequence shown here is derived from an EMBL/GenBank/DDBJ whole genome shotgun (WGS) entry which is preliminary data.</text>
</comment>
<evidence type="ECO:0000313" key="2">
    <source>
        <dbReference type="EMBL" id="CAB1460255.1"/>
    </source>
</evidence>
<gene>
    <name evidence="2" type="ORF">PLEPLA_LOCUS48106</name>
</gene>
<accession>A0A9N7W4N0</accession>
<name>A0A9N7W4N0_PLEPL</name>
<keyword evidence="3" id="KW-1185">Reference proteome</keyword>
<evidence type="ECO:0000256" key="1">
    <source>
        <dbReference type="SAM" id="MobiDB-lite"/>
    </source>
</evidence>
<dbReference type="Proteomes" id="UP001153269">
    <property type="component" value="Unassembled WGS sequence"/>
</dbReference>
<reference evidence="2" key="1">
    <citation type="submission" date="2020-03" db="EMBL/GenBank/DDBJ databases">
        <authorList>
            <person name="Weist P."/>
        </authorList>
    </citation>
    <scope>NUCLEOTIDE SEQUENCE</scope>
</reference>
<feature type="compositionally biased region" description="Low complexity" evidence="1">
    <location>
        <begin position="88"/>
        <end position="97"/>
    </location>
</feature>
<dbReference type="AlphaFoldDB" id="A0A9N7W4N0"/>
<protein>
    <submittedName>
        <fullName evidence="2">Uncharacterized protein</fullName>
    </submittedName>
</protein>
<dbReference type="EMBL" id="CADEAL010004469">
    <property type="protein sequence ID" value="CAB1460255.1"/>
    <property type="molecule type" value="Genomic_DNA"/>
</dbReference>
<proteinExistence type="predicted"/>
<organism evidence="2 3">
    <name type="scientific">Pleuronectes platessa</name>
    <name type="common">European plaice</name>
    <dbReference type="NCBI Taxonomy" id="8262"/>
    <lineage>
        <taxon>Eukaryota</taxon>
        <taxon>Metazoa</taxon>
        <taxon>Chordata</taxon>
        <taxon>Craniata</taxon>
        <taxon>Vertebrata</taxon>
        <taxon>Euteleostomi</taxon>
        <taxon>Actinopterygii</taxon>
        <taxon>Neopterygii</taxon>
        <taxon>Teleostei</taxon>
        <taxon>Neoteleostei</taxon>
        <taxon>Acanthomorphata</taxon>
        <taxon>Carangaria</taxon>
        <taxon>Pleuronectiformes</taxon>
        <taxon>Pleuronectoidei</taxon>
        <taxon>Pleuronectidae</taxon>
        <taxon>Pleuronectes</taxon>
    </lineage>
</organism>
<feature type="region of interest" description="Disordered" evidence="1">
    <location>
        <begin position="70"/>
        <end position="98"/>
    </location>
</feature>